<dbReference type="EMBL" id="JBHUMA010000009">
    <property type="protein sequence ID" value="MFD2600410.1"/>
    <property type="molecule type" value="Genomic_DNA"/>
</dbReference>
<organism evidence="2 3">
    <name type="scientific">Sphingobacterium corticis</name>
    <dbReference type="NCBI Taxonomy" id="1812823"/>
    <lineage>
        <taxon>Bacteria</taxon>
        <taxon>Pseudomonadati</taxon>
        <taxon>Bacteroidota</taxon>
        <taxon>Sphingobacteriia</taxon>
        <taxon>Sphingobacteriales</taxon>
        <taxon>Sphingobacteriaceae</taxon>
        <taxon>Sphingobacterium</taxon>
    </lineage>
</organism>
<accession>A0ABW5NNC2</accession>
<keyword evidence="1" id="KW-0812">Transmembrane</keyword>
<reference evidence="3" key="1">
    <citation type="journal article" date="2019" name="Int. J. Syst. Evol. Microbiol.">
        <title>The Global Catalogue of Microorganisms (GCM) 10K type strain sequencing project: providing services to taxonomists for standard genome sequencing and annotation.</title>
        <authorList>
            <consortium name="The Broad Institute Genomics Platform"/>
            <consortium name="The Broad Institute Genome Sequencing Center for Infectious Disease"/>
            <person name="Wu L."/>
            <person name="Ma J."/>
        </authorList>
    </citation>
    <scope>NUCLEOTIDE SEQUENCE [LARGE SCALE GENOMIC DNA]</scope>
    <source>
        <strain evidence="3">KCTC 42248</strain>
    </source>
</reference>
<sequence length="301" mass="35482">MQGKRKYIFTGAMLLALLFVLVVLAIGYAYYIHTSDDTFPELFTRVAIPSLVAFVLFSIILPYFISRSTFNPKWRWLKEEHRSKYTITTIQVFFAVVLFQPIATSLQYNVGKLLHLQRIDEMPPHQQPQFLSLEEWHIDRLRVIPIHTYDYGKWWNYKKVHLTSLFLLPIFSKETAYRQSAKAWLAFKYEHSISEEEFKDNAGRPYFSQSLNHFKKINVGGFLYFERYPAGTEKQVLAKLASNHSYFQSSYAGVYRGQSVDQDLISLRYALYFLIGFLFFAVPSYWIIFTHMLRGSFRSED</sequence>
<comment type="caution">
    <text evidence="2">The sequence shown here is derived from an EMBL/GenBank/DDBJ whole genome shotgun (WGS) entry which is preliminary data.</text>
</comment>
<feature type="transmembrane region" description="Helical" evidence="1">
    <location>
        <begin position="42"/>
        <end position="65"/>
    </location>
</feature>
<protein>
    <submittedName>
        <fullName evidence="2">Uncharacterized protein</fullName>
    </submittedName>
</protein>
<evidence type="ECO:0000313" key="3">
    <source>
        <dbReference type="Proteomes" id="UP001597393"/>
    </source>
</evidence>
<keyword evidence="1" id="KW-1133">Transmembrane helix</keyword>
<keyword evidence="1" id="KW-0472">Membrane</keyword>
<keyword evidence="3" id="KW-1185">Reference proteome</keyword>
<evidence type="ECO:0000256" key="1">
    <source>
        <dbReference type="SAM" id="Phobius"/>
    </source>
</evidence>
<feature type="transmembrane region" description="Helical" evidence="1">
    <location>
        <begin position="7"/>
        <end position="30"/>
    </location>
</feature>
<evidence type="ECO:0000313" key="2">
    <source>
        <dbReference type="EMBL" id="MFD2600410.1"/>
    </source>
</evidence>
<name>A0ABW5NNC2_9SPHI</name>
<proteinExistence type="predicted"/>
<dbReference type="RefSeq" id="WP_380870549.1">
    <property type="nucleotide sequence ID" value="NZ_JBHUMA010000009.1"/>
</dbReference>
<feature type="transmembrane region" description="Helical" evidence="1">
    <location>
        <begin position="269"/>
        <end position="289"/>
    </location>
</feature>
<dbReference type="Proteomes" id="UP001597393">
    <property type="component" value="Unassembled WGS sequence"/>
</dbReference>
<gene>
    <name evidence="2" type="ORF">ACFSQ3_15755</name>
</gene>